<evidence type="ECO:0000313" key="4">
    <source>
        <dbReference type="EMBL" id="CDJ61933.1"/>
    </source>
</evidence>
<dbReference type="InterPro" id="IPR003439">
    <property type="entry name" value="ABC_transporter-like_ATP-bd"/>
</dbReference>
<evidence type="ECO:0000313" key="5">
    <source>
        <dbReference type="Proteomes" id="UP000030763"/>
    </source>
</evidence>
<dbReference type="VEuPathDB" id="ToxoDB:EMWEY_00046590"/>
<dbReference type="InterPro" id="IPR050611">
    <property type="entry name" value="ABCF"/>
</dbReference>
<dbReference type="Gene3D" id="3.40.50.300">
    <property type="entry name" value="P-loop containing nucleotide triphosphate hydrolases"/>
    <property type="match status" value="1"/>
</dbReference>
<keyword evidence="1" id="KW-0677">Repeat</keyword>
<dbReference type="GO" id="GO:0005524">
    <property type="term" value="F:ATP binding"/>
    <property type="evidence" value="ECO:0007669"/>
    <property type="project" value="UniProtKB-KW"/>
</dbReference>
<evidence type="ECO:0000256" key="1">
    <source>
        <dbReference type="ARBA" id="ARBA00022737"/>
    </source>
</evidence>
<evidence type="ECO:0000259" key="3">
    <source>
        <dbReference type="Pfam" id="PF00005"/>
    </source>
</evidence>
<dbReference type="GeneID" id="25338645"/>
<dbReference type="InterPro" id="IPR027417">
    <property type="entry name" value="P-loop_NTPase"/>
</dbReference>
<feature type="domain" description="ABC transporter" evidence="3">
    <location>
        <begin position="213"/>
        <end position="244"/>
    </location>
</feature>
<dbReference type="OMA" id="KGIPANC"/>
<dbReference type="AlphaFoldDB" id="U6MFU7"/>
<dbReference type="OrthoDB" id="2110130at2759"/>
<gene>
    <name evidence="4" type="ORF">EMWEY_00046590</name>
</gene>
<feature type="region of interest" description="Disordered" evidence="2">
    <location>
        <begin position="78"/>
        <end position="97"/>
    </location>
</feature>
<name>U6MFU7_EIMMA</name>
<reference evidence="4" key="1">
    <citation type="submission" date="2013-10" db="EMBL/GenBank/DDBJ databases">
        <title>Genomic analysis of the causative agents of coccidiosis in chickens.</title>
        <authorList>
            <person name="Reid A.J."/>
            <person name="Blake D."/>
            <person name="Billington K."/>
            <person name="Browne H."/>
            <person name="Dunn M."/>
            <person name="Hung S."/>
            <person name="Kawahara F."/>
            <person name="Miranda-Saavedra D."/>
            <person name="Mourier T."/>
            <person name="Nagra H."/>
            <person name="Otto T.D."/>
            <person name="Rawlings N."/>
            <person name="Sanchez A."/>
            <person name="Sanders M."/>
            <person name="Subramaniam C."/>
            <person name="Tay Y."/>
            <person name="Dear P."/>
            <person name="Doerig C."/>
            <person name="Gruber A."/>
            <person name="Parkinson J."/>
            <person name="Shirley M."/>
            <person name="Wan K.L."/>
            <person name="Berriman M."/>
            <person name="Tomley F."/>
            <person name="Pain A."/>
        </authorList>
    </citation>
    <scope>NUCLEOTIDE SEQUENCE [LARGE SCALE GENOMIC DNA]</scope>
    <source>
        <strain evidence="4">Weybridge</strain>
    </source>
</reference>
<dbReference type="Pfam" id="PF00005">
    <property type="entry name" value="ABC_tran"/>
    <property type="match status" value="1"/>
</dbReference>
<keyword evidence="5" id="KW-1185">Reference proteome</keyword>
<protein>
    <submittedName>
        <fullName evidence="4">ATP-binding cassette sub-family F member 1, putative</fullName>
    </submittedName>
</protein>
<feature type="compositionally biased region" description="Low complexity" evidence="2">
    <location>
        <begin position="147"/>
        <end position="156"/>
    </location>
</feature>
<dbReference type="SUPFAM" id="SSF52540">
    <property type="entry name" value="P-loop containing nucleoside triphosphate hydrolases"/>
    <property type="match status" value="1"/>
</dbReference>
<evidence type="ECO:0000256" key="2">
    <source>
        <dbReference type="SAM" id="MobiDB-lite"/>
    </source>
</evidence>
<dbReference type="GO" id="GO:0016887">
    <property type="term" value="F:ATP hydrolysis activity"/>
    <property type="evidence" value="ECO:0007669"/>
    <property type="project" value="InterPro"/>
</dbReference>
<sequence length="296" mass="32640">MAGASEEAVRSALQELTEGKLDQTTEEYLVGMLQDEAPNNPEEAHELIGAFLIDAGVAEDDAQSVAICGRLVDKLLEGRGPQPTESLQTEAPKAAEPRAPVRLQDLLSKRTEGDFSDPYLGIQQDAAMINYNAPVFDGDSAAADAARQQQLQQQRRQQQREKQLRLLQEWEKNKPPLPPPKKRHGDVQLKRSAEGILVDSFSISVAGRQLLVDTSLKLMKGRRYGLIGRNGIGKSTLLHALARHDILGVDPDTTITCVEQEYRFGNETVLEAVLAVDEERSKLLEESELLQQQGQA</sequence>
<keyword evidence="4" id="KW-0547">Nucleotide-binding</keyword>
<dbReference type="Proteomes" id="UP000030763">
    <property type="component" value="Unassembled WGS sequence"/>
</dbReference>
<dbReference type="RefSeq" id="XP_013338583.1">
    <property type="nucleotide sequence ID" value="XM_013483129.1"/>
</dbReference>
<keyword evidence="4" id="KW-0067">ATP-binding</keyword>
<feature type="region of interest" description="Disordered" evidence="2">
    <location>
        <begin position="141"/>
        <end position="162"/>
    </location>
</feature>
<dbReference type="PANTHER" id="PTHR19211:SF117">
    <property type="entry name" value="ATP-BINDING CASSETTE SUB-FAMILY F MEMBER 3"/>
    <property type="match status" value="1"/>
</dbReference>
<reference evidence="4" key="2">
    <citation type="submission" date="2013-10" db="EMBL/GenBank/DDBJ databases">
        <authorList>
            <person name="Aslett M."/>
        </authorList>
    </citation>
    <scope>NUCLEOTIDE SEQUENCE [LARGE SCALE GENOMIC DNA]</scope>
    <source>
        <strain evidence="4">Weybridge</strain>
    </source>
</reference>
<proteinExistence type="predicted"/>
<dbReference type="EMBL" id="HG722289">
    <property type="protein sequence ID" value="CDJ61933.1"/>
    <property type="molecule type" value="Genomic_DNA"/>
</dbReference>
<dbReference type="PANTHER" id="PTHR19211">
    <property type="entry name" value="ATP-BINDING TRANSPORT PROTEIN-RELATED"/>
    <property type="match status" value="1"/>
</dbReference>
<accession>U6MFU7</accession>
<organism evidence="4 5">
    <name type="scientific">Eimeria maxima</name>
    <name type="common">Coccidian parasite</name>
    <dbReference type="NCBI Taxonomy" id="5804"/>
    <lineage>
        <taxon>Eukaryota</taxon>
        <taxon>Sar</taxon>
        <taxon>Alveolata</taxon>
        <taxon>Apicomplexa</taxon>
        <taxon>Conoidasida</taxon>
        <taxon>Coccidia</taxon>
        <taxon>Eucoccidiorida</taxon>
        <taxon>Eimeriorina</taxon>
        <taxon>Eimeriidae</taxon>
        <taxon>Eimeria</taxon>
    </lineage>
</organism>
<feature type="non-terminal residue" evidence="4">
    <location>
        <position position="296"/>
    </location>
</feature>
<feature type="region of interest" description="Disordered" evidence="2">
    <location>
        <begin position="1"/>
        <end position="20"/>
    </location>
</feature>